<evidence type="ECO:0000313" key="2">
    <source>
        <dbReference type="Proteomes" id="UP000027222"/>
    </source>
</evidence>
<gene>
    <name evidence="1" type="ORF">GALMADRAFT_65892</name>
</gene>
<dbReference type="OrthoDB" id="3059469at2759"/>
<dbReference type="HOGENOM" id="CLU_072115_0_0_1"/>
<organism evidence="1 2">
    <name type="scientific">Galerina marginata (strain CBS 339.88)</name>
    <dbReference type="NCBI Taxonomy" id="685588"/>
    <lineage>
        <taxon>Eukaryota</taxon>
        <taxon>Fungi</taxon>
        <taxon>Dikarya</taxon>
        <taxon>Basidiomycota</taxon>
        <taxon>Agaricomycotina</taxon>
        <taxon>Agaricomycetes</taxon>
        <taxon>Agaricomycetidae</taxon>
        <taxon>Agaricales</taxon>
        <taxon>Agaricineae</taxon>
        <taxon>Strophariaceae</taxon>
        <taxon>Galerina</taxon>
    </lineage>
</organism>
<evidence type="ECO:0000313" key="1">
    <source>
        <dbReference type="EMBL" id="KDR77394.1"/>
    </source>
</evidence>
<accession>A0A067TBX8</accession>
<reference evidence="2" key="1">
    <citation type="journal article" date="2014" name="Proc. Natl. Acad. Sci. U.S.A.">
        <title>Extensive sampling of basidiomycete genomes demonstrates inadequacy of the white-rot/brown-rot paradigm for wood decay fungi.</title>
        <authorList>
            <person name="Riley R."/>
            <person name="Salamov A.A."/>
            <person name="Brown D.W."/>
            <person name="Nagy L.G."/>
            <person name="Floudas D."/>
            <person name="Held B.W."/>
            <person name="Levasseur A."/>
            <person name="Lombard V."/>
            <person name="Morin E."/>
            <person name="Otillar R."/>
            <person name="Lindquist E.A."/>
            <person name="Sun H."/>
            <person name="LaButti K.M."/>
            <person name="Schmutz J."/>
            <person name="Jabbour D."/>
            <person name="Luo H."/>
            <person name="Baker S.E."/>
            <person name="Pisabarro A.G."/>
            <person name="Walton J.D."/>
            <person name="Blanchette R.A."/>
            <person name="Henrissat B."/>
            <person name="Martin F."/>
            <person name="Cullen D."/>
            <person name="Hibbett D.S."/>
            <person name="Grigoriev I.V."/>
        </authorList>
    </citation>
    <scope>NUCLEOTIDE SEQUENCE [LARGE SCALE GENOMIC DNA]</scope>
    <source>
        <strain evidence="2">CBS 339.88</strain>
    </source>
</reference>
<name>A0A067TBX8_GALM3</name>
<dbReference type="AlphaFoldDB" id="A0A067TBX8"/>
<dbReference type="Proteomes" id="UP000027222">
    <property type="component" value="Unassembled WGS sequence"/>
</dbReference>
<keyword evidence="2" id="KW-1185">Reference proteome</keyword>
<sequence>MRLAANTRPSIRTAADVLTYAVNHGLAFQIGIKAESFAKFHPRQLSTMERQTVKHYYTAGYLDEPFSLSGRQPFVLTYRARMLDLLGRPHAPAYVGLGGPYSWVARRYGGVELAHKYMSGPSIQVTRHSRGENDSDERFFLGIHWDEVSLREKQLLLGYVQGSNGGADRWMYPPPEVLKGACHHWSGIWTSTMEDMFQYITKSVDNGTATPKSKSKWLHDVFRPFNTCRPPYHLSEENVTEIRLLCEFYQVPTNWDRVAISSLSIPEWREI</sequence>
<dbReference type="EMBL" id="KL142376">
    <property type="protein sequence ID" value="KDR77394.1"/>
    <property type="molecule type" value="Genomic_DNA"/>
</dbReference>
<protein>
    <submittedName>
        <fullName evidence="1">Uncharacterized protein</fullName>
    </submittedName>
</protein>
<proteinExistence type="predicted"/>